<evidence type="ECO:0000259" key="4">
    <source>
        <dbReference type="PROSITE" id="PS01124"/>
    </source>
</evidence>
<evidence type="ECO:0000256" key="1">
    <source>
        <dbReference type="ARBA" id="ARBA00023015"/>
    </source>
</evidence>
<evidence type="ECO:0000256" key="3">
    <source>
        <dbReference type="ARBA" id="ARBA00023163"/>
    </source>
</evidence>
<evidence type="ECO:0000313" key="6">
    <source>
        <dbReference type="Proteomes" id="UP000631653"/>
    </source>
</evidence>
<dbReference type="PRINTS" id="PR00032">
    <property type="entry name" value="HTHARAC"/>
</dbReference>
<proteinExistence type="predicted"/>
<dbReference type="Pfam" id="PF12852">
    <property type="entry name" value="Cupin_6"/>
    <property type="match status" value="1"/>
</dbReference>
<keyword evidence="6" id="KW-1185">Reference proteome</keyword>
<dbReference type="RefSeq" id="WP_173570850.1">
    <property type="nucleotide sequence ID" value="NZ_WOSY01000013.1"/>
</dbReference>
<dbReference type="InterPro" id="IPR018060">
    <property type="entry name" value="HTH_AraC"/>
</dbReference>
<sequence>MDPLSQTIAALRPQVLTWRVLELHTPWAIRFPSADLICFGQILQGSATGQYGDGTIIDVEAGDFLLLPFPSTWVMRSEGEAHPTDFRSLISEPSHELCSTPAPVVTRLITGAFVFGHPSNEMRDSLFSRVVHIRGEDVEARRIGSVLKLLGEEAEADRPGRSLVLERLLEIMLVEVLRYRGQYSTDNQSGLLAGLEDPRIGAALRLIHAHADKSWTVQMLAREVGMSRSAFARDFMQRVGVAPITYLMNWRMNIAKSALKASDETVVEIAERIGYQSVSAFSSAFTRMTGMAPTVYRRTDTC</sequence>
<dbReference type="InterPro" id="IPR032783">
    <property type="entry name" value="AraC_lig"/>
</dbReference>
<keyword evidence="2" id="KW-0238">DNA-binding</keyword>
<organism evidence="5 6">
    <name type="scientific">Acetobacter conturbans</name>
    <dbReference type="NCBI Taxonomy" id="1737472"/>
    <lineage>
        <taxon>Bacteria</taxon>
        <taxon>Pseudomonadati</taxon>
        <taxon>Pseudomonadota</taxon>
        <taxon>Alphaproteobacteria</taxon>
        <taxon>Acetobacterales</taxon>
        <taxon>Acetobacteraceae</taxon>
        <taxon>Acetobacter</taxon>
    </lineage>
</organism>
<reference evidence="5 6" key="1">
    <citation type="journal article" date="2020" name="Int. J. Syst. Evol. Microbiol.">
        <title>Novel acetic acid bacteria from cider fermentations: Acetobacter conturbans sp. nov. and Acetobacter fallax sp. nov.</title>
        <authorList>
            <person name="Sombolestani A.S."/>
            <person name="Cleenwerck I."/>
            <person name="Cnockaert M."/>
            <person name="Borremans W."/>
            <person name="Wieme A.D."/>
            <person name="De Vuyst L."/>
            <person name="Vandamme P."/>
        </authorList>
    </citation>
    <scope>NUCLEOTIDE SEQUENCE [LARGE SCALE GENOMIC DNA]</scope>
    <source>
        <strain evidence="5 6">LMG 1627</strain>
    </source>
</reference>
<protein>
    <submittedName>
        <fullName evidence="5">Helix-turn-helix domain-containing protein</fullName>
    </submittedName>
</protein>
<comment type="caution">
    <text evidence="5">The sequence shown here is derived from an EMBL/GenBank/DDBJ whole genome shotgun (WGS) entry which is preliminary data.</text>
</comment>
<dbReference type="PANTHER" id="PTHR46796">
    <property type="entry name" value="HTH-TYPE TRANSCRIPTIONAL ACTIVATOR RHAS-RELATED"/>
    <property type="match status" value="1"/>
</dbReference>
<dbReference type="PROSITE" id="PS01124">
    <property type="entry name" value="HTH_ARAC_FAMILY_2"/>
    <property type="match status" value="1"/>
</dbReference>
<dbReference type="Proteomes" id="UP000631653">
    <property type="component" value="Unassembled WGS sequence"/>
</dbReference>
<keyword evidence="3" id="KW-0804">Transcription</keyword>
<dbReference type="PROSITE" id="PS00041">
    <property type="entry name" value="HTH_ARAC_FAMILY_1"/>
    <property type="match status" value="1"/>
</dbReference>
<dbReference type="Pfam" id="PF12833">
    <property type="entry name" value="HTH_18"/>
    <property type="match status" value="1"/>
</dbReference>
<dbReference type="Gene3D" id="1.10.10.60">
    <property type="entry name" value="Homeodomain-like"/>
    <property type="match status" value="2"/>
</dbReference>
<name>A0ABX0K1B1_9PROT</name>
<gene>
    <name evidence="5" type="ORF">GOB81_12950</name>
</gene>
<dbReference type="EMBL" id="WOSY01000013">
    <property type="protein sequence ID" value="NHN89522.1"/>
    <property type="molecule type" value="Genomic_DNA"/>
</dbReference>
<evidence type="ECO:0000313" key="5">
    <source>
        <dbReference type="EMBL" id="NHN89522.1"/>
    </source>
</evidence>
<keyword evidence="1" id="KW-0805">Transcription regulation</keyword>
<dbReference type="SMART" id="SM00342">
    <property type="entry name" value="HTH_ARAC"/>
    <property type="match status" value="1"/>
</dbReference>
<dbReference type="PANTHER" id="PTHR46796:SF7">
    <property type="entry name" value="ARAC FAMILY TRANSCRIPTIONAL REGULATOR"/>
    <property type="match status" value="1"/>
</dbReference>
<accession>A0ABX0K1B1</accession>
<feature type="domain" description="HTH araC/xylS-type" evidence="4">
    <location>
        <begin position="201"/>
        <end position="299"/>
    </location>
</feature>
<dbReference type="SUPFAM" id="SSF46689">
    <property type="entry name" value="Homeodomain-like"/>
    <property type="match status" value="2"/>
</dbReference>
<dbReference type="InterPro" id="IPR050204">
    <property type="entry name" value="AraC_XylS_family_regulators"/>
</dbReference>
<dbReference type="InterPro" id="IPR020449">
    <property type="entry name" value="Tscrpt_reg_AraC-type_HTH"/>
</dbReference>
<dbReference type="InterPro" id="IPR009057">
    <property type="entry name" value="Homeodomain-like_sf"/>
</dbReference>
<dbReference type="InterPro" id="IPR018062">
    <property type="entry name" value="HTH_AraC-typ_CS"/>
</dbReference>
<evidence type="ECO:0000256" key="2">
    <source>
        <dbReference type="ARBA" id="ARBA00023125"/>
    </source>
</evidence>